<keyword evidence="6" id="KW-0406">Ion transport</keyword>
<evidence type="ECO:0000313" key="7">
    <source>
        <dbReference type="Proteomes" id="UP000095283"/>
    </source>
</evidence>
<feature type="transmembrane region" description="Helical" evidence="6">
    <location>
        <begin position="158"/>
        <end position="180"/>
    </location>
</feature>
<dbReference type="Proteomes" id="UP000095283">
    <property type="component" value="Unplaced"/>
</dbReference>
<dbReference type="InterPro" id="IPR009716">
    <property type="entry name" value="Ferroportin-1"/>
</dbReference>
<keyword evidence="3 6" id="KW-0812">Transmembrane</keyword>
<comment type="function">
    <text evidence="6">May be involved in iron transport and iron homeostasis.</text>
</comment>
<comment type="similarity">
    <text evidence="6">Belongs to the ferroportin (FP) (TC 2.A.100) family. SLC40A subfamily.</text>
</comment>
<proteinExistence type="inferred from homology"/>
<dbReference type="PANTHER" id="PTHR11660:SF69">
    <property type="entry name" value="SOLUTE CARRIER FAMILY 40 MEMBER"/>
    <property type="match status" value="1"/>
</dbReference>
<keyword evidence="5 6" id="KW-0472">Membrane</keyword>
<dbReference type="PANTHER" id="PTHR11660">
    <property type="entry name" value="SOLUTE CARRIER FAMILY 40 MEMBER"/>
    <property type="match status" value="1"/>
</dbReference>
<evidence type="ECO:0000313" key="8">
    <source>
        <dbReference type="WBParaSite" id="Hba_05014"/>
    </source>
</evidence>
<evidence type="ECO:0000256" key="5">
    <source>
        <dbReference type="ARBA" id="ARBA00023136"/>
    </source>
</evidence>
<protein>
    <recommendedName>
        <fullName evidence="6">Solute carrier family 40 member</fullName>
    </recommendedName>
</protein>
<organism evidence="7 8">
    <name type="scientific">Heterorhabditis bacteriophora</name>
    <name type="common">Entomopathogenic nematode worm</name>
    <dbReference type="NCBI Taxonomy" id="37862"/>
    <lineage>
        <taxon>Eukaryota</taxon>
        <taxon>Metazoa</taxon>
        <taxon>Ecdysozoa</taxon>
        <taxon>Nematoda</taxon>
        <taxon>Chromadorea</taxon>
        <taxon>Rhabditida</taxon>
        <taxon>Rhabditina</taxon>
        <taxon>Rhabditomorpha</taxon>
        <taxon>Strongyloidea</taxon>
        <taxon>Heterorhabditidae</taxon>
        <taxon>Heterorhabditis</taxon>
    </lineage>
</organism>
<evidence type="ECO:0000256" key="3">
    <source>
        <dbReference type="ARBA" id="ARBA00022692"/>
    </source>
</evidence>
<feature type="transmembrane region" description="Helical" evidence="6">
    <location>
        <begin position="111"/>
        <end position="137"/>
    </location>
</feature>
<dbReference type="WBParaSite" id="Hba_05014">
    <property type="protein sequence ID" value="Hba_05014"/>
    <property type="gene ID" value="Hba_05014"/>
</dbReference>
<evidence type="ECO:0000256" key="6">
    <source>
        <dbReference type="RuleBase" id="RU365065"/>
    </source>
</evidence>
<reference evidence="8" key="1">
    <citation type="submission" date="2016-11" db="UniProtKB">
        <authorList>
            <consortium name="WormBaseParasite"/>
        </authorList>
    </citation>
    <scope>IDENTIFICATION</scope>
</reference>
<keyword evidence="7" id="KW-1185">Reference proteome</keyword>
<sequence>MRNIKRPKGSYLFLYAAYISTCLVDRAWSFCISLCMDALGGMRMVSIEQLAEGLIQIVLSGHLGKVFDEMSRRNAIITVIPFNNLSTALSACFFASLLISYASVLVTAWGLRIACVIIGSLSFFLMFCKAFCLRALYIRKPKLHFKQEAKIKEEGNPFIRQQVFAAGIGMALLFMTVMGFDGLAIGYGQSLGVPDYIMGGFRPTLCQPRRVYTVPLCCRYQKYRNAS</sequence>
<accession>A0A1I7WJ70</accession>
<name>A0A1I7WJ70_HETBA</name>
<comment type="subcellular location">
    <subcellularLocation>
        <location evidence="1 6">Membrane</location>
        <topology evidence="1 6">Multi-pass membrane protein</topology>
    </subcellularLocation>
</comment>
<feature type="transmembrane region" description="Helical" evidence="6">
    <location>
        <begin position="75"/>
        <end position="99"/>
    </location>
</feature>
<evidence type="ECO:0000256" key="1">
    <source>
        <dbReference type="ARBA" id="ARBA00004141"/>
    </source>
</evidence>
<evidence type="ECO:0000256" key="2">
    <source>
        <dbReference type="ARBA" id="ARBA00022448"/>
    </source>
</evidence>
<dbReference type="GO" id="GO:0005381">
    <property type="term" value="F:iron ion transmembrane transporter activity"/>
    <property type="evidence" value="ECO:0007669"/>
    <property type="project" value="UniProtKB-UniRule"/>
</dbReference>
<keyword evidence="2 6" id="KW-0813">Transport</keyword>
<dbReference type="Pfam" id="PF06963">
    <property type="entry name" value="FPN1"/>
    <property type="match status" value="2"/>
</dbReference>
<keyword evidence="4 6" id="KW-1133">Transmembrane helix</keyword>
<dbReference type="GO" id="GO:0016020">
    <property type="term" value="C:membrane"/>
    <property type="evidence" value="ECO:0007669"/>
    <property type="project" value="UniProtKB-SubCell"/>
</dbReference>
<evidence type="ECO:0000256" key="4">
    <source>
        <dbReference type="ARBA" id="ARBA00022989"/>
    </source>
</evidence>
<comment type="caution">
    <text evidence="6">Lacks conserved residue(s) required for the propagation of feature annotation.</text>
</comment>
<dbReference type="AlphaFoldDB" id="A0A1I7WJ70"/>